<gene>
    <name evidence="2" type="ORF">METZ01_LOCUS157096</name>
</gene>
<protein>
    <recommendedName>
        <fullName evidence="1">Aminoglycoside phosphotransferase domain-containing protein</fullName>
    </recommendedName>
</protein>
<dbReference type="Gene3D" id="3.30.200.20">
    <property type="entry name" value="Phosphorylase Kinase, domain 1"/>
    <property type="match status" value="1"/>
</dbReference>
<dbReference type="InterPro" id="IPR041726">
    <property type="entry name" value="ACAD10_11_N"/>
</dbReference>
<dbReference type="PANTHER" id="PTHR21310:SF57">
    <property type="entry name" value="BLR2944 PROTEIN"/>
    <property type="match status" value="1"/>
</dbReference>
<proteinExistence type="predicted"/>
<dbReference type="InterPro" id="IPR051678">
    <property type="entry name" value="AGP_Transferase"/>
</dbReference>
<reference evidence="2" key="1">
    <citation type="submission" date="2018-05" db="EMBL/GenBank/DDBJ databases">
        <authorList>
            <person name="Lanie J.A."/>
            <person name="Ng W.-L."/>
            <person name="Kazmierczak K.M."/>
            <person name="Andrzejewski T.M."/>
            <person name="Davidsen T.M."/>
            <person name="Wayne K.J."/>
            <person name="Tettelin H."/>
            <person name="Glass J.I."/>
            <person name="Rusch D."/>
            <person name="Podicherti R."/>
            <person name="Tsui H.-C.T."/>
            <person name="Winkler M.E."/>
        </authorList>
    </citation>
    <scope>NUCLEOTIDE SEQUENCE</scope>
</reference>
<name>A0A382AT38_9ZZZZ</name>
<dbReference type="PANTHER" id="PTHR21310">
    <property type="entry name" value="AMINOGLYCOSIDE PHOSPHOTRANSFERASE-RELATED-RELATED"/>
    <property type="match status" value="1"/>
</dbReference>
<evidence type="ECO:0000259" key="1">
    <source>
        <dbReference type="Pfam" id="PF01636"/>
    </source>
</evidence>
<dbReference type="AlphaFoldDB" id="A0A382AT38"/>
<dbReference type="Pfam" id="PF01636">
    <property type="entry name" value="APH"/>
    <property type="match status" value="1"/>
</dbReference>
<organism evidence="2">
    <name type="scientific">marine metagenome</name>
    <dbReference type="NCBI Taxonomy" id="408172"/>
    <lineage>
        <taxon>unclassified sequences</taxon>
        <taxon>metagenomes</taxon>
        <taxon>ecological metagenomes</taxon>
    </lineage>
</organism>
<dbReference type="CDD" id="cd05154">
    <property type="entry name" value="ACAD10_11_N-like"/>
    <property type="match status" value="1"/>
</dbReference>
<dbReference type="InterPro" id="IPR011009">
    <property type="entry name" value="Kinase-like_dom_sf"/>
</dbReference>
<dbReference type="EMBL" id="UINC01026564">
    <property type="protein sequence ID" value="SVB04242.1"/>
    <property type="molecule type" value="Genomic_DNA"/>
</dbReference>
<evidence type="ECO:0000313" key="2">
    <source>
        <dbReference type="EMBL" id="SVB04242.1"/>
    </source>
</evidence>
<sequence>MTADMTKNKAEIQIQDLAAVLKDRVSVEYGAGTKIDGLVRLSGGASRETWSFDAILRDGSRKPLILKRDPLDENKEKDAFAGEVHLGVDRWTEGRLMQLAGEAGVPVPDVPFFLDADLRTSAGFVMQRLEGEALGRRILREDTFARARQKLAFQCGKAAARLHSIPRNRLPNLPNLGVSEALAYNRDVMDSFKQPHAGFEYAFHWLRERLELAGDGIGLVHGDFRNGNLLVDHDGLAGVLDWELGHIGNPLNDLGWICIRAWRYGYYDKAVGGFGEIEDLLDGYEAGGGGRVSRDALHFWEVFGCMRWGVICMTLAFTHITGKERSVEKVSIGRRAVEGEYDLLQLVD</sequence>
<accession>A0A382AT38</accession>
<dbReference type="Gene3D" id="3.90.1200.10">
    <property type="match status" value="1"/>
</dbReference>
<feature type="domain" description="Aminoglycoside phosphotransferase" evidence="1">
    <location>
        <begin position="49"/>
        <end position="266"/>
    </location>
</feature>
<dbReference type="SUPFAM" id="SSF56112">
    <property type="entry name" value="Protein kinase-like (PK-like)"/>
    <property type="match status" value="1"/>
</dbReference>
<dbReference type="InterPro" id="IPR002575">
    <property type="entry name" value="Aminoglycoside_PTrfase"/>
</dbReference>